<protein>
    <submittedName>
        <fullName evidence="1">Uncharacterized protein</fullName>
    </submittedName>
</protein>
<gene>
    <name evidence="1" type="ORF">SIN8267_01851</name>
</gene>
<name>A0ABN8EK17_9GAMM</name>
<organism evidence="1 2">
    <name type="scientific">Sinobacterium norvegicum</name>
    <dbReference type="NCBI Taxonomy" id="1641715"/>
    <lineage>
        <taxon>Bacteria</taxon>
        <taxon>Pseudomonadati</taxon>
        <taxon>Pseudomonadota</taxon>
        <taxon>Gammaproteobacteria</taxon>
        <taxon>Cellvibrionales</taxon>
        <taxon>Spongiibacteraceae</taxon>
        <taxon>Sinobacterium</taxon>
    </lineage>
</organism>
<dbReference type="EMBL" id="CAKLPX010000002">
    <property type="protein sequence ID" value="CAH0991737.1"/>
    <property type="molecule type" value="Genomic_DNA"/>
</dbReference>
<accession>A0ABN8EK17</accession>
<proteinExistence type="predicted"/>
<sequence length="150" mass="17412">MKKYQLVAPLSNIVEQATYEKWLHRKASSHVKRDRARGNKTAMVAEYKIEIHRAVLDCNGLDVYTQEKLDWSLLSKYDNDQSKLHGRRYKKLFAMLPSVDHVDDGLGKPNFKICSWQTNDAKNDLEYSEFVELCHKVVQVAANKKINKDT</sequence>
<dbReference type="Proteomes" id="UP000838100">
    <property type="component" value="Unassembled WGS sequence"/>
</dbReference>
<comment type="caution">
    <text evidence="1">The sequence shown here is derived from an EMBL/GenBank/DDBJ whole genome shotgun (WGS) entry which is preliminary data.</text>
</comment>
<dbReference type="RefSeq" id="WP_237444437.1">
    <property type="nucleotide sequence ID" value="NZ_CAKLPX010000002.1"/>
</dbReference>
<evidence type="ECO:0000313" key="2">
    <source>
        <dbReference type="Proteomes" id="UP000838100"/>
    </source>
</evidence>
<keyword evidence="2" id="KW-1185">Reference proteome</keyword>
<reference evidence="1" key="1">
    <citation type="submission" date="2021-12" db="EMBL/GenBank/DDBJ databases">
        <authorList>
            <person name="Rodrigo-Torres L."/>
            <person name="Arahal R. D."/>
            <person name="Lucena T."/>
        </authorList>
    </citation>
    <scope>NUCLEOTIDE SEQUENCE</scope>
    <source>
        <strain evidence="1">CECT 8267</strain>
    </source>
</reference>
<evidence type="ECO:0000313" key="1">
    <source>
        <dbReference type="EMBL" id="CAH0991737.1"/>
    </source>
</evidence>